<dbReference type="Proteomes" id="UP000834106">
    <property type="component" value="Chromosome 1"/>
</dbReference>
<name>A0AAD2DHZ1_9LAMI</name>
<feature type="region of interest" description="Disordered" evidence="1">
    <location>
        <begin position="11"/>
        <end position="36"/>
    </location>
</feature>
<reference evidence="2" key="1">
    <citation type="submission" date="2023-05" db="EMBL/GenBank/DDBJ databases">
        <authorList>
            <person name="Huff M."/>
        </authorList>
    </citation>
    <scope>NUCLEOTIDE SEQUENCE</scope>
</reference>
<dbReference type="EMBL" id="OU503036">
    <property type="protein sequence ID" value="CAI9754644.1"/>
    <property type="molecule type" value="Genomic_DNA"/>
</dbReference>
<evidence type="ECO:0000313" key="2">
    <source>
        <dbReference type="EMBL" id="CAI9754644.1"/>
    </source>
</evidence>
<organism evidence="2 3">
    <name type="scientific">Fraxinus pennsylvanica</name>
    <dbReference type="NCBI Taxonomy" id="56036"/>
    <lineage>
        <taxon>Eukaryota</taxon>
        <taxon>Viridiplantae</taxon>
        <taxon>Streptophyta</taxon>
        <taxon>Embryophyta</taxon>
        <taxon>Tracheophyta</taxon>
        <taxon>Spermatophyta</taxon>
        <taxon>Magnoliopsida</taxon>
        <taxon>eudicotyledons</taxon>
        <taxon>Gunneridae</taxon>
        <taxon>Pentapetalae</taxon>
        <taxon>asterids</taxon>
        <taxon>lamiids</taxon>
        <taxon>Lamiales</taxon>
        <taxon>Oleaceae</taxon>
        <taxon>Oleeae</taxon>
        <taxon>Fraxinus</taxon>
    </lineage>
</organism>
<accession>A0AAD2DHZ1</accession>
<gene>
    <name evidence="2" type="ORF">FPE_LOCUS2075</name>
</gene>
<keyword evidence="3" id="KW-1185">Reference proteome</keyword>
<protein>
    <submittedName>
        <fullName evidence="2">Uncharacterized protein</fullName>
    </submittedName>
</protein>
<proteinExistence type="predicted"/>
<feature type="compositionally biased region" description="Acidic residues" evidence="1">
    <location>
        <begin position="20"/>
        <end position="30"/>
    </location>
</feature>
<evidence type="ECO:0000256" key="1">
    <source>
        <dbReference type="SAM" id="MobiDB-lite"/>
    </source>
</evidence>
<dbReference type="AlphaFoldDB" id="A0AAD2DHZ1"/>
<evidence type="ECO:0000313" key="3">
    <source>
        <dbReference type="Proteomes" id="UP000834106"/>
    </source>
</evidence>
<sequence length="118" mass="13538">MHLYKYKTLIPAAPPIGEPNNDDPIQEAQEEERPRERRLRLVRKALQAPAGAKMLEECTTTVSSSTSSIPYIRINEKRHDCKLLNPRFGTLEKRMPQAPQKRFLANSFNLAFAYLSLL</sequence>